<feature type="region of interest" description="Disordered" evidence="4">
    <location>
        <begin position="469"/>
        <end position="496"/>
    </location>
</feature>
<dbReference type="EMBL" id="BMAT01008641">
    <property type="protein sequence ID" value="GFR89945.1"/>
    <property type="molecule type" value="Genomic_DNA"/>
</dbReference>
<dbReference type="SUPFAM" id="SSF49313">
    <property type="entry name" value="Cadherin-like"/>
    <property type="match status" value="2"/>
</dbReference>
<dbReference type="GO" id="GO:0005886">
    <property type="term" value="C:plasma membrane"/>
    <property type="evidence" value="ECO:0007669"/>
    <property type="project" value="UniProtKB-SubCell"/>
</dbReference>
<dbReference type="SMART" id="SM00112">
    <property type="entry name" value="CA"/>
    <property type="match status" value="2"/>
</dbReference>
<organism evidence="6 7">
    <name type="scientific">Elysia marginata</name>
    <dbReference type="NCBI Taxonomy" id="1093978"/>
    <lineage>
        <taxon>Eukaryota</taxon>
        <taxon>Metazoa</taxon>
        <taxon>Spiralia</taxon>
        <taxon>Lophotrochozoa</taxon>
        <taxon>Mollusca</taxon>
        <taxon>Gastropoda</taxon>
        <taxon>Heterobranchia</taxon>
        <taxon>Euthyneura</taxon>
        <taxon>Panpulmonata</taxon>
        <taxon>Sacoglossa</taxon>
        <taxon>Placobranchoidea</taxon>
        <taxon>Plakobranchidae</taxon>
        <taxon>Elysia</taxon>
    </lineage>
</organism>
<dbReference type="GO" id="GO:0007156">
    <property type="term" value="P:homophilic cell adhesion via plasma membrane adhesion molecules"/>
    <property type="evidence" value="ECO:0007669"/>
    <property type="project" value="InterPro"/>
</dbReference>
<reference evidence="6 7" key="1">
    <citation type="journal article" date="2021" name="Elife">
        <title>Chloroplast acquisition without the gene transfer in kleptoplastic sea slugs, Plakobranchus ocellatus.</title>
        <authorList>
            <person name="Maeda T."/>
            <person name="Takahashi S."/>
            <person name="Yoshida T."/>
            <person name="Shimamura S."/>
            <person name="Takaki Y."/>
            <person name="Nagai Y."/>
            <person name="Toyoda A."/>
            <person name="Suzuki Y."/>
            <person name="Arimoto A."/>
            <person name="Ishii H."/>
            <person name="Satoh N."/>
            <person name="Nishiyama T."/>
            <person name="Hasebe M."/>
            <person name="Maruyama T."/>
            <person name="Minagawa J."/>
            <person name="Obokata J."/>
            <person name="Shigenobu S."/>
        </authorList>
    </citation>
    <scope>NUCLEOTIDE SEQUENCE [LARGE SCALE GENOMIC DNA]</scope>
</reference>
<evidence type="ECO:0000259" key="5">
    <source>
        <dbReference type="PROSITE" id="PS50268"/>
    </source>
</evidence>
<accession>A0AAV4H068</accession>
<dbReference type="Gene3D" id="2.60.40.60">
    <property type="entry name" value="Cadherins"/>
    <property type="match status" value="2"/>
</dbReference>
<feature type="region of interest" description="Disordered" evidence="4">
    <location>
        <begin position="331"/>
        <end position="411"/>
    </location>
</feature>
<evidence type="ECO:0000256" key="4">
    <source>
        <dbReference type="SAM" id="MobiDB-lite"/>
    </source>
</evidence>
<dbReference type="AlphaFoldDB" id="A0AAV4H068"/>
<dbReference type="GO" id="GO:0005509">
    <property type="term" value="F:calcium ion binding"/>
    <property type="evidence" value="ECO:0007669"/>
    <property type="project" value="UniProtKB-UniRule"/>
</dbReference>
<protein>
    <submittedName>
        <fullName evidence="6">Protocadherin-15</fullName>
    </submittedName>
</protein>
<evidence type="ECO:0000313" key="6">
    <source>
        <dbReference type="EMBL" id="GFR89945.1"/>
    </source>
</evidence>
<dbReference type="PROSITE" id="PS50268">
    <property type="entry name" value="CADHERIN_2"/>
    <property type="match status" value="2"/>
</dbReference>
<proteinExistence type="predicted"/>
<keyword evidence="3" id="KW-0106">Calcium</keyword>
<dbReference type="Pfam" id="PF00028">
    <property type="entry name" value="Cadherin"/>
    <property type="match status" value="1"/>
</dbReference>
<name>A0AAV4H068_9GAST</name>
<dbReference type="InterPro" id="IPR002126">
    <property type="entry name" value="Cadherin-like_dom"/>
</dbReference>
<dbReference type="InterPro" id="IPR015919">
    <property type="entry name" value="Cadherin-like_sf"/>
</dbReference>
<comment type="caution">
    <text evidence="6">The sequence shown here is derived from an EMBL/GenBank/DDBJ whole genome shotgun (WGS) entry which is preliminary data.</text>
</comment>
<dbReference type="PANTHER" id="PTHR24026:SF126">
    <property type="entry name" value="PROTOCADHERIN FAT 4"/>
    <property type="match status" value="1"/>
</dbReference>
<evidence type="ECO:0000313" key="7">
    <source>
        <dbReference type="Proteomes" id="UP000762676"/>
    </source>
</evidence>
<dbReference type="PRINTS" id="PR00205">
    <property type="entry name" value="CADHERIN"/>
</dbReference>
<evidence type="ECO:0000256" key="2">
    <source>
        <dbReference type="ARBA" id="ARBA00022989"/>
    </source>
</evidence>
<evidence type="ECO:0000256" key="3">
    <source>
        <dbReference type="PROSITE-ProRule" id="PRU00043"/>
    </source>
</evidence>
<feature type="compositionally biased region" description="Basic and acidic residues" evidence="4">
    <location>
        <begin position="337"/>
        <end position="351"/>
    </location>
</feature>
<keyword evidence="2" id="KW-1133">Transmembrane helix</keyword>
<keyword evidence="7" id="KW-1185">Reference proteome</keyword>
<evidence type="ECO:0000256" key="1">
    <source>
        <dbReference type="ARBA" id="ARBA00022692"/>
    </source>
</evidence>
<gene>
    <name evidence="6" type="ORF">ElyMa_004292200</name>
</gene>
<feature type="domain" description="Cadherin" evidence="5">
    <location>
        <begin position="110"/>
        <end position="203"/>
    </location>
</feature>
<feature type="compositionally biased region" description="Basic and acidic residues" evidence="4">
    <location>
        <begin position="485"/>
        <end position="496"/>
    </location>
</feature>
<keyword evidence="2" id="KW-0472">Membrane</keyword>
<feature type="domain" description="Cadherin" evidence="5">
    <location>
        <begin position="230"/>
        <end position="327"/>
    </location>
</feature>
<dbReference type="Proteomes" id="UP000762676">
    <property type="component" value="Unassembled WGS sequence"/>
</dbReference>
<keyword evidence="1" id="KW-0812">Transmembrane</keyword>
<sequence>MRVKSNYCTLYPPLSFQSRLILTLFVSVTGSTVLELPTAHGESWTLSECDVPGYLNLEGAGGDADHVNITFIRSPDIEELNQDFSARTDSLSFTLECDFNGWKSKFDQKIVIEDVNEHPPEFGKRFYNVNVSEADGRDTFGVSPDKRHIILTQPVDYDVMNQSGNTSFGLNISATDIGDPYPLTAYATLNVTVVDVDDQGPVFTYPGCHRNDGFCSKPYYQAVIKCGYVGPLVVYPSQVSAQDRDTQNYSIIYSIVKVEPKKFGDKFEVSQHSGEIRVVKPSCALKAAEILLTVAATENSSLQHSEMATVQIDLLANSAIVGKTPEKGLSFPVGTHTVDHRGNRRLLEPSIREPVPSARRAREASKTATAETTSNTASSTSISTNSTHRSATERHSLKSNNNNNPELRRLPTPFVPTAISAAGTGYCRSGLFISCGEHADQRYDQTHPPPYCPGIARDGEEIVSNDVTSNSTTCKRKGHGIAGQDMDKESKENTHFKNDQDIHEDRTVKERLKNKLNKILPRFLRDENPKVRFDDKNIWAFQEETQSIIY</sequence>
<dbReference type="PANTHER" id="PTHR24026">
    <property type="entry name" value="FAT ATYPICAL CADHERIN-RELATED"/>
    <property type="match status" value="1"/>
</dbReference>
<feature type="compositionally biased region" description="Low complexity" evidence="4">
    <location>
        <begin position="366"/>
        <end position="389"/>
    </location>
</feature>
<dbReference type="CDD" id="cd11304">
    <property type="entry name" value="Cadherin_repeat"/>
    <property type="match status" value="2"/>
</dbReference>